<evidence type="ECO:0000313" key="14">
    <source>
        <dbReference type="EnsemblMetazoa" id="CapteP153823"/>
    </source>
</evidence>
<dbReference type="GO" id="GO:0005509">
    <property type="term" value="F:calcium ion binding"/>
    <property type="evidence" value="ECO:0007669"/>
    <property type="project" value="InterPro"/>
</dbReference>
<dbReference type="Gene3D" id="1.10.220.10">
    <property type="entry name" value="Annexin"/>
    <property type="match status" value="4"/>
</dbReference>
<keyword evidence="7 11" id="KW-0111">Calcium/phospholipid-binding</keyword>
<dbReference type="SUPFAM" id="SSF47874">
    <property type="entry name" value="Annexin"/>
    <property type="match status" value="1"/>
</dbReference>
<dbReference type="HOGENOM" id="CLU_025300_0_0_1"/>
<evidence type="ECO:0000256" key="9">
    <source>
        <dbReference type="ARBA" id="ARBA00059330"/>
    </source>
</evidence>
<accession>R7U6X3</accession>
<dbReference type="GO" id="GO:0005737">
    <property type="term" value="C:cytoplasm"/>
    <property type="evidence" value="ECO:0007669"/>
    <property type="project" value="TreeGrafter"/>
</dbReference>
<dbReference type="FunFam" id="1.10.220.10:FF:000003">
    <property type="entry name" value="Annexin"/>
    <property type="match status" value="1"/>
</dbReference>
<dbReference type="GO" id="GO:0005544">
    <property type="term" value="F:calcium-dependent phospholipid binding"/>
    <property type="evidence" value="ECO:0007669"/>
    <property type="project" value="UniProtKB-KW"/>
</dbReference>
<dbReference type="InterPro" id="IPR001464">
    <property type="entry name" value="Annexin"/>
</dbReference>
<dbReference type="FunFam" id="1.10.220.10:FF:000002">
    <property type="entry name" value="Annexin"/>
    <property type="match status" value="1"/>
</dbReference>
<protein>
    <recommendedName>
        <fullName evidence="11">Annexin</fullName>
    </recommendedName>
</protein>
<dbReference type="InterPro" id="IPR018502">
    <property type="entry name" value="Annexin_repeat"/>
</dbReference>
<dbReference type="GO" id="GO:0005576">
    <property type="term" value="C:extracellular region"/>
    <property type="evidence" value="ECO:0007669"/>
    <property type="project" value="UniProtKB-SubCell"/>
</dbReference>
<keyword evidence="15" id="KW-1185">Reference proteome</keyword>
<dbReference type="STRING" id="283909.R7U6X3"/>
<dbReference type="FunFam" id="1.10.220.10:FF:000004">
    <property type="entry name" value="Annexin"/>
    <property type="match status" value="1"/>
</dbReference>
<dbReference type="PROSITE" id="PS51897">
    <property type="entry name" value="ANNEXIN_2"/>
    <property type="match status" value="4"/>
</dbReference>
<proteinExistence type="inferred from homology"/>
<evidence type="ECO:0000256" key="1">
    <source>
        <dbReference type="ARBA" id="ARBA00004340"/>
    </source>
</evidence>
<organism evidence="13">
    <name type="scientific">Capitella teleta</name>
    <name type="common">Polychaete worm</name>
    <dbReference type="NCBI Taxonomy" id="283909"/>
    <lineage>
        <taxon>Eukaryota</taxon>
        <taxon>Metazoa</taxon>
        <taxon>Spiralia</taxon>
        <taxon>Lophotrochozoa</taxon>
        <taxon>Annelida</taxon>
        <taxon>Polychaeta</taxon>
        <taxon>Sedentaria</taxon>
        <taxon>Scolecida</taxon>
        <taxon>Capitellidae</taxon>
        <taxon>Capitella</taxon>
    </lineage>
</organism>
<feature type="region of interest" description="Disordered" evidence="12">
    <location>
        <begin position="1"/>
        <end position="24"/>
    </location>
</feature>
<dbReference type="EnsemblMetazoa" id="CapteT153823">
    <property type="protein sequence ID" value="CapteP153823"/>
    <property type="gene ID" value="CapteG153823"/>
</dbReference>
<evidence type="ECO:0000256" key="4">
    <source>
        <dbReference type="ARBA" id="ARBA00022737"/>
    </source>
</evidence>
<dbReference type="GO" id="GO:0001786">
    <property type="term" value="F:phosphatidylserine binding"/>
    <property type="evidence" value="ECO:0007669"/>
    <property type="project" value="TreeGrafter"/>
</dbReference>
<dbReference type="OrthoDB" id="37886at2759"/>
<evidence type="ECO:0000256" key="3">
    <source>
        <dbReference type="ARBA" id="ARBA00007831"/>
    </source>
</evidence>
<keyword evidence="6 11" id="KW-0041">Annexin</keyword>
<keyword evidence="4 11" id="KW-0677">Repeat</keyword>
<name>R7U6X3_CAPTE</name>
<evidence type="ECO:0000256" key="10">
    <source>
        <dbReference type="ARBA" id="ARBA00060393"/>
    </source>
</evidence>
<dbReference type="FunFam" id="1.10.220.10:FF:000001">
    <property type="entry name" value="Annexin"/>
    <property type="match status" value="1"/>
</dbReference>
<comment type="subcellular location">
    <subcellularLocation>
        <location evidence="1">Host cell</location>
    </subcellularLocation>
    <subcellularLocation>
        <location evidence="2">Secreted</location>
        <location evidence="2">Extracellular exosome</location>
    </subcellularLocation>
    <subcellularLocation>
        <location evidence="10">Tegument</location>
    </subcellularLocation>
</comment>
<evidence type="ECO:0000256" key="6">
    <source>
        <dbReference type="ARBA" id="ARBA00023216"/>
    </source>
</evidence>
<dbReference type="PANTHER" id="PTHR10502:SF239">
    <property type="entry name" value="ANNEXIN A7"/>
    <property type="match status" value="1"/>
</dbReference>
<dbReference type="EMBL" id="KB307500">
    <property type="protein sequence ID" value="ELT98870.1"/>
    <property type="molecule type" value="Genomic_DNA"/>
</dbReference>
<dbReference type="PRINTS" id="PR00196">
    <property type="entry name" value="ANNEXIN"/>
</dbReference>
<dbReference type="Pfam" id="PF00191">
    <property type="entry name" value="Annexin"/>
    <property type="match status" value="4"/>
</dbReference>
<evidence type="ECO:0000313" key="13">
    <source>
        <dbReference type="EMBL" id="ELT98870.1"/>
    </source>
</evidence>
<sequence length="358" mass="39534">MKPSPSSSPTKASPPAKAPTTQQELEDSIAQYIVDEKPLQVQGTVTAKDSFSAKTDCEVLRKAMKGLGTDEKAIVSVMGHRTFAQRQELIQTYKTLFSKDLQKELKSESSGNFKNVLMGLCQSPTEFMADQLRKAMKGAGTDEDCLIEILCTLSNAEMKAVSEAYTTMHNRVLEKDLTSELSGGLRTLLLSLLQANRPEGSKVDLRLAAKDAGELCAGGDKKTTETKFSSILVTRSYAQLRATFEEYKKVAKKDLADTIKAEFSGDVKKAMLAVVECIRDKAEHFARVLYESMAGAGTRDEALIRCVVLRSEVDMLQIKQKFEQKYKQPLGKMIVGDLSGPYKRLVLAMVGEEQYSKK</sequence>
<feature type="compositionally biased region" description="Low complexity" evidence="12">
    <location>
        <begin position="1"/>
        <end position="21"/>
    </location>
</feature>
<dbReference type="PROSITE" id="PS00223">
    <property type="entry name" value="ANNEXIN_1"/>
    <property type="match status" value="2"/>
</dbReference>
<evidence type="ECO:0000256" key="11">
    <source>
        <dbReference type="RuleBase" id="RU003540"/>
    </source>
</evidence>
<dbReference type="AlphaFoldDB" id="R7U6X3"/>
<dbReference type="OMA" id="CYVEHDV"/>
<dbReference type="GO" id="GO:0005634">
    <property type="term" value="C:nucleus"/>
    <property type="evidence" value="ECO:0007669"/>
    <property type="project" value="TreeGrafter"/>
</dbReference>
<evidence type="ECO:0000256" key="8">
    <source>
        <dbReference type="ARBA" id="ARBA00037210"/>
    </source>
</evidence>
<evidence type="ECO:0000313" key="15">
    <source>
        <dbReference type="Proteomes" id="UP000014760"/>
    </source>
</evidence>
<keyword evidence="5 11" id="KW-0106">Calcium</keyword>
<reference evidence="14" key="3">
    <citation type="submission" date="2015-06" db="UniProtKB">
        <authorList>
            <consortium name="EnsemblMetazoa"/>
        </authorList>
    </citation>
    <scope>IDENTIFICATION</scope>
</reference>
<dbReference type="InterPro" id="IPR037104">
    <property type="entry name" value="Annexin_sf"/>
</dbReference>
<reference evidence="13 15" key="2">
    <citation type="journal article" date="2013" name="Nature">
        <title>Insights into bilaterian evolution from three spiralian genomes.</title>
        <authorList>
            <person name="Simakov O."/>
            <person name="Marletaz F."/>
            <person name="Cho S.J."/>
            <person name="Edsinger-Gonzales E."/>
            <person name="Havlak P."/>
            <person name="Hellsten U."/>
            <person name="Kuo D.H."/>
            <person name="Larsson T."/>
            <person name="Lv J."/>
            <person name="Arendt D."/>
            <person name="Savage R."/>
            <person name="Osoegawa K."/>
            <person name="de Jong P."/>
            <person name="Grimwood J."/>
            <person name="Chapman J.A."/>
            <person name="Shapiro H."/>
            <person name="Aerts A."/>
            <person name="Otillar R.P."/>
            <person name="Terry A.Y."/>
            <person name="Boore J.L."/>
            <person name="Grigoriev I.V."/>
            <person name="Lindberg D.R."/>
            <person name="Seaver E.C."/>
            <person name="Weisblat D.A."/>
            <person name="Putnam N.H."/>
            <person name="Rokhsar D.S."/>
        </authorList>
    </citation>
    <scope>NUCLEOTIDE SEQUENCE</scope>
    <source>
        <strain evidence="13 15">I ESC-2004</strain>
    </source>
</reference>
<dbReference type="EMBL" id="AMQN01010291">
    <property type="status" value="NOT_ANNOTATED_CDS"/>
    <property type="molecule type" value="Genomic_DNA"/>
</dbReference>
<dbReference type="PANTHER" id="PTHR10502">
    <property type="entry name" value="ANNEXIN"/>
    <property type="match status" value="1"/>
</dbReference>
<evidence type="ECO:0000256" key="12">
    <source>
        <dbReference type="SAM" id="MobiDB-lite"/>
    </source>
</evidence>
<dbReference type="Proteomes" id="UP000014760">
    <property type="component" value="Unassembled WGS sequence"/>
</dbReference>
<comment type="domain">
    <text evidence="11">A pair of annexin repeats may form one binding site for calcium and phospholipid.</text>
</comment>
<evidence type="ECO:0000256" key="5">
    <source>
        <dbReference type="ARBA" id="ARBA00022837"/>
    </source>
</evidence>
<dbReference type="GO" id="GO:0005886">
    <property type="term" value="C:plasma membrane"/>
    <property type="evidence" value="ECO:0007669"/>
    <property type="project" value="TreeGrafter"/>
</dbReference>
<dbReference type="GO" id="GO:0043657">
    <property type="term" value="C:host cell"/>
    <property type="evidence" value="ECO:0007669"/>
    <property type="project" value="UniProtKB-SubCell"/>
</dbReference>
<comment type="function">
    <text evidence="8">Calcium/phospholipid-binding protein which promotes membrane fusion and is involved in exocytosis.</text>
</comment>
<comment type="similarity">
    <text evidence="3 11">Belongs to the annexin family.</text>
</comment>
<evidence type="ECO:0000256" key="2">
    <source>
        <dbReference type="ARBA" id="ARBA00004550"/>
    </source>
</evidence>
<gene>
    <name evidence="13" type="ORF">CAPTEDRAFT_153823</name>
</gene>
<evidence type="ECO:0000256" key="7">
    <source>
        <dbReference type="ARBA" id="ARBA00023302"/>
    </source>
</evidence>
<comment type="function">
    <text evidence="9">Involved in reproduction of the worm. Involved in host-parasite interaction. Delivered into the host cell by means of parasite exosomes. Binds to acidic phospholipid membranes in a calcium-dependent manner in vitro. Causes aggregation of liposomes in the presence of calcium, but not in its absence. Likely to promote membrane fusion. May provide structural integrity within the tegument.</text>
</comment>
<dbReference type="InterPro" id="IPR018252">
    <property type="entry name" value="Annexin_repeat_CS"/>
</dbReference>
<dbReference type="SMART" id="SM00335">
    <property type="entry name" value="ANX"/>
    <property type="match status" value="4"/>
</dbReference>
<dbReference type="GO" id="GO:0012506">
    <property type="term" value="C:vesicle membrane"/>
    <property type="evidence" value="ECO:0007669"/>
    <property type="project" value="TreeGrafter"/>
</dbReference>
<reference evidence="15" key="1">
    <citation type="submission" date="2012-12" db="EMBL/GenBank/DDBJ databases">
        <authorList>
            <person name="Hellsten U."/>
            <person name="Grimwood J."/>
            <person name="Chapman J.A."/>
            <person name="Shapiro H."/>
            <person name="Aerts A."/>
            <person name="Otillar R.P."/>
            <person name="Terry A.Y."/>
            <person name="Boore J.L."/>
            <person name="Simakov O."/>
            <person name="Marletaz F."/>
            <person name="Cho S.-J."/>
            <person name="Edsinger-Gonzales E."/>
            <person name="Havlak P."/>
            <person name="Kuo D.-H."/>
            <person name="Larsson T."/>
            <person name="Lv J."/>
            <person name="Arendt D."/>
            <person name="Savage R."/>
            <person name="Osoegawa K."/>
            <person name="de Jong P."/>
            <person name="Lindberg D.R."/>
            <person name="Seaver E.C."/>
            <person name="Weisblat D.A."/>
            <person name="Putnam N.H."/>
            <person name="Grigoriev I.V."/>
            <person name="Rokhsar D.S."/>
        </authorList>
    </citation>
    <scope>NUCLEOTIDE SEQUENCE</scope>
    <source>
        <strain evidence="15">I ESC-2004</strain>
    </source>
</reference>